<sequence>MAESVWQRALRALDEYWTPHPLDQRMQRELERVSQNVALTARLVSEHEAARQKVKIRQRWLFSTYCALSLSGGVLFGSVVSLALFPAAVVPAVGGLLAFLLALAAYVVLAVLSWPTQARRSSELRISSAAAAGRCSNAVAEGMDLTWRRRVADGLAATAEDFYKRHRRRWLAPASGTPLNITTIRLGRVCARSIRSMIERTLTTDDVAELRDDLWRLHLRVMAHDFAGVMALHHEGVTERPRGNGELISWRQVLVAVPVIITTAVAVFNLVWGTDTSLSDLIDGSRAAPTPQPSTTVD</sequence>
<keyword evidence="3" id="KW-1185">Reference proteome</keyword>
<keyword evidence="1" id="KW-1133">Transmembrane helix</keyword>
<feature type="transmembrane region" description="Helical" evidence="1">
    <location>
        <begin position="253"/>
        <end position="272"/>
    </location>
</feature>
<evidence type="ECO:0000313" key="3">
    <source>
        <dbReference type="Proteomes" id="UP001555826"/>
    </source>
</evidence>
<accession>A0ABV3PDW3</accession>
<comment type="caution">
    <text evidence="2">The sequence shown here is derived from an EMBL/GenBank/DDBJ whole genome shotgun (WGS) entry which is preliminary data.</text>
</comment>
<dbReference type="RefSeq" id="WP_367641340.1">
    <property type="nucleotide sequence ID" value="NZ_JBFNQN010000026.1"/>
</dbReference>
<organism evidence="2 3">
    <name type="scientific">Kineococcus endophyticus</name>
    <dbReference type="NCBI Taxonomy" id="1181883"/>
    <lineage>
        <taxon>Bacteria</taxon>
        <taxon>Bacillati</taxon>
        <taxon>Actinomycetota</taxon>
        <taxon>Actinomycetes</taxon>
        <taxon>Kineosporiales</taxon>
        <taxon>Kineosporiaceae</taxon>
        <taxon>Kineococcus</taxon>
    </lineage>
</organism>
<keyword evidence="1" id="KW-0812">Transmembrane</keyword>
<gene>
    <name evidence="2" type="ORF">AB1207_24085</name>
</gene>
<proteinExistence type="predicted"/>
<reference evidence="2 3" key="1">
    <citation type="submission" date="2024-07" db="EMBL/GenBank/DDBJ databases">
        <authorList>
            <person name="Thanompreechachai J."/>
            <person name="Duangmal K."/>
        </authorList>
    </citation>
    <scope>NUCLEOTIDE SEQUENCE [LARGE SCALE GENOMIC DNA]</scope>
    <source>
        <strain evidence="2 3">KCTC 19886</strain>
    </source>
</reference>
<evidence type="ECO:0000313" key="2">
    <source>
        <dbReference type="EMBL" id="MEW9267831.1"/>
    </source>
</evidence>
<name>A0ABV3PDW3_9ACTN</name>
<protein>
    <submittedName>
        <fullName evidence="2">Uncharacterized protein</fullName>
    </submittedName>
</protein>
<feature type="transmembrane region" description="Helical" evidence="1">
    <location>
        <begin position="91"/>
        <end position="112"/>
    </location>
</feature>
<keyword evidence="1" id="KW-0472">Membrane</keyword>
<dbReference type="Proteomes" id="UP001555826">
    <property type="component" value="Unassembled WGS sequence"/>
</dbReference>
<dbReference type="EMBL" id="JBFNQN010000026">
    <property type="protein sequence ID" value="MEW9267831.1"/>
    <property type="molecule type" value="Genomic_DNA"/>
</dbReference>
<feature type="transmembrane region" description="Helical" evidence="1">
    <location>
        <begin position="60"/>
        <end position="85"/>
    </location>
</feature>
<evidence type="ECO:0000256" key="1">
    <source>
        <dbReference type="SAM" id="Phobius"/>
    </source>
</evidence>